<dbReference type="PANTHER" id="PTHR13395">
    <property type="entry name" value="SISTER CHROMATID COHESION PROTEIN DCC1-RELATED"/>
    <property type="match status" value="1"/>
</dbReference>
<evidence type="ECO:0000256" key="2">
    <source>
        <dbReference type="ARBA" id="ARBA00022705"/>
    </source>
</evidence>
<evidence type="ECO:0000256" key="1">
    <source>
        <dbReference type="ARBA" id="ARBA00007017"/>
    </source>
</evidence>
<organism evidence="3 4">
    <name type="scientific">[Candida] arabinofermentans NRRL YB-2248</name>
    <dbReference type="NCBI Taxonomy" id="983967"/>
    <lineage>
        <taxon>Eukaryota</taxon>
        <taxon>Fungi</taxon>
        <taxon>Dikarya</taxon>
        <taxon>Ascomycota</taxon>
        <taxon>Saccharomycotina</taxon>
        <taxon>Pichiomycetes</taxon>
        <taxon>Pichiales</taxon>
        <taxon>Pichiaceae</taxon>
        <taxon>Ogataea</taxon>
        <taxon>Ogataea/Candida clade</taxon>
    </lineage>
</organism>
<gene>
    <name evidence="3" type="ORF">CANARDRAFT_134562</name>
</gene>
<dbReference type="GO" id="GO:0006260">
    <property type="term" value="P:DNA replication"/>
    <property type="evidence" value="ECO:0007669"/>
    <property type="project" value="UniProtKB-KW"/>
</dbReference>
<dbReference type="Proteomes" id="UP000094801">
    <property type="component" value="Unassembled WGS sequence"/>
</dbReference>
<dbReference type="InterPro" id="IPR019128">
    <property type="entry name" value="Dcc1"/>
</dbReference>
<dbReference type="GO" id="GO:0000775">
    <property type="term" value="C:chromosome, centromeric region"/>
    <property type="evidence" value="ECO:0007669"/>
    <property type="project" value="TreeGrafter"/>
</dbReference>
<proteinExistence type="inferred from homology"/>
<reference evidence="4" key="1">
    <citation type="submission" date="2016-04" db="EMBL/GenBank/DDBJ databases">
        <title>Comparative genomics of biotechnologically important yeasts.</title>
        <authorList>
            <consortium name="DOE Joint Genome Institute"/>
            <person name="Riley R."/>
            <person name="Haridas S."/>
            <person name="Wolfe K.H."/>
            <person name="Lopes M.R."/>
            <person name="Hittinger C.T."/>
            <person name="Goker M."/>
            <person name="Salamov A."/>
            <person name="Wisecaver J."/>
            <person name="Long T.M."/>
            <person name="Aerts A.L."/>
            <person name="Barry K."/>
            <person name="Choi C."/>
            <person name="Clum A."/>
            <person name="Coughlan A.Y."/>
            <person name="Deshpande S."/>
            <person name="Douglass A.P."/>
            <person name="Hanson S.J."/>
            <person name="Klenk H.-P."/>
            <person name="Labutti K."/>
            <person name="Lapidus A."/>
            <person name="Lindquist E."/>
            <person name="Lipzen A."/>
            <person name="Meier-Kolthoff J.P."/>
            <person name="Ohm R.A."/>
            <person name="Otillar R.P."/>
            <person name="Pangilinan J."/>
            <person name="Peng Y."/>
            <person name="Rokas A."/>
            <person name="Rosa C.A."/>
            <person name="Scheuner C."/>
            <person name="Sibirny A.A."/>
            <person name="Slot J.C."/>
            <person name="Stielow J.B."/>
            <person name="Sun H."/>
            <person name="Kurtzman C.P."/>
            <person name="Blackwell M."/>
            <person name="Grigoriev I.V."/>
            <person name="Jeffries T.W."/>
        </authorList>
    </citation>
    <scope>NUCLEOTIDE SEQUENCE [LARGE SCALE GENOMIC DNA]</scope>
    <source>
        <strain evidence="4">NRRL YB-2248</strain>
    </source>
</reference>
<dbReference type="OrthoDB" id="276989at2759"/>
<dbReference type="EMBL" id="KV453850">
    <property type="protein sequence ID" value="ODV86378.1"/>
    <property type="molecule type" value="Genomic_DNA"/>
</dbReference>
<evidence type="ECO:0000313" key="3">
    <source>
        <dbReference type="EMBL" id="ODV86378.1"/>
    </source>
</evidence>
<dbReference type="PANTHER" id="PTHR13395:SF6">
    <property type="entry name" value="SISTER CHROMATID COHESION PROTEIN DCC1"/>
    <property type="match status" value="1"/>
</dbReference>
<dbReference type="STRING" id="983967.A0A1E4T3Y8"/>
<dbReference type="GO" id="GO:0031390">
    <property type="term" value="C:Ctf18 RFC-like complex"/>
    <property type="evidence" value="ECO:0007669"/>
    <property type="project" value="InterPro"/>
</dbReference>
<accession>A0A1E4T3Y8</accession>
<keyword evidence="4" id="KW-1185">Reference proteome</keyword>
<dbReference type="AlphaFoldDB" id="A0A1E4T3Y8"/>
<evidence type="ECO:0000313" key="4">
    <source>
        <dbReference type="Proteomes" id="UP000094801"/>
    </source>
</evidence>
<protein>
    <recommendedName>
        <fullName evidence="5">Sister chromatid cohesion protein DCC1</fullName>
    </recommendedName>
</protein>
<keyword evidence="2" id="KW-0235">DNA replication</keyword>
<name>A0A1E4T3Y8_9ASCO</name>
<dbReference type="Pfam" id="PF09724">
    <property type="entry name" value="Dcc1"/>
    <property type="match status" value="1"/>
</dbReference>
<evidence type="ECO:0008006" key="5">
    <source>
        <dbReference type="Google" id="ProtNLM"/>
    </source>
</evidence>
<sequence length="397" mass="45801">MELYTSLADNESANKKIKLQLIELNEDILKSMKNNEKLYLKSNSTKSYPVIVTDNKTYKIRKQNHSNCSMLMNMDRIHRIMDHGDKDIIMTSHERFDNQLILSVIDPVLNTSKVPVLENIEQLLTISKNNLTLSEIFTDSSCSTQQFKKLVVDQMLVDLNNNDDESMTGCYLLSENVVIDILRLILEWFAKNVDQSQISVAKDGSLESPFLQSFKIGDCVKGVIELQAEKLDHDEMAAPEEMVKSVVKKFTTFDVEIEDDNMLQKVKLKNPDVIRLFGISLLKKSFGSVPIDDFLINLKSRLPFGYNPDIKLDYLKGNYIVENVGVKQQIRYLDESDLSLDVIKRFKELFGMKREWKVEEIEPFVNRFNTKNTKCEKFLIKYAKVKKVGKKVIVTSR</sequence>
<comment type="similarity">
    <text evidence="1">Belongs to the DCC1 family.</text>
</comment>
<dbReference type="GO" id="GO:0000785">
    <property type="term" value="C:chromatin"/>
    <property type="evidence" value="ECO:0007669"/>
    <property type="project" value="TreeGrafter"/>
</dbReference>
<dbReference type="GO" id="GO:0034088">
    <property type="term" value="P:maintenance of mitotic sister chromatid cohesion"/>
    <property type="evidence" value="ECO:0007669"/>
    <property type="project" value="TreeGrafter"/>
</dbReference>